<accession>H3AME9</accession>
<dbReference type="InterPro" id="IPR041588">
    <property type="entry name" value="Integrase_H2C2"/>
</dbReference>
<dbReference type="Pfam" id="PF17919">
    <property type="entry name" value="RT_RNaseH_2"/>
    <property type="match status" value="1"/>
</dbReference>
<dbReference type="Pfam" id="PF00078">
    <property type="entry name" value="RVT_1"/>
    <property type="match status" value="1"/>
</dbReference>
<dbReference type="PROSITE" id="PS50878">
    <property type="entry name" value="RT_POL"/>
    <property type="match status" value="1"/>
</dbReference>
<dbReference type="InterPro" id="IPR043128">
    <property type="entry name" value="Rev_trsase/Diguanyl_cyclase"/>
</dbReference>
<keyword evidence="3" id="KW-0511">Multifunctional enzyme</keyword>
<dbReference type="PANTHER" id="PTHR37984:SF5">
    <property type="entry name" value="PROTEIN NYNRIN-LIKE"/>
    <property type="match status" value="1"/>
</dbReference>
<dbReference type="eggNOG" id="KOG0017">
    <property type="taxonomic scope" value="Eukaryota"/>
</dbReference>
<dbReference type="InterPro" id="IPR012337">
    <property type="entry name" value="RNaseH-like_sf"/>
</dbReference>
<keyword evidence="8" id="KW-1185">Reference proteome</keyword>
<dbReference type="Pfam" id="PF00665">
    <property type="entry name" value="rve"/>
    <property type="match status" value="1"/>
</dbReference>
<reference evidence="7" key="3">
    <citation type="submission" date="2025-09" db="UniProtKB">
        <authorList>
            <consortium name="Ensembl"/>
        </authorList>
    </citation>
    <scope>IDENTIFICATION</scope>
</reference>
<dbReference type="STRING" id="7897.ENSLACP00000010820"/>
<dbReference type="Proteomes" id="UP000008672">
    <property type="component" value="Unassembled WGS sequence"/>
</dbReference>
<dbReference type="InterPro" id="IPR001584">
    <property type="entry name" value="Integrase_cat-core"/>
</dbReference>
<reference evidence="7" key="2">
    <citation type="submission" date="2025-08" db="UniProtKB">
        <authorList>
            <consortium name="Ensembl"/>
        </authorList>
    </citation>
    <scope>IDENTIFICATION</scope>
</reference>
<dbReference type="InParanoid" id="H3AME9"/>
<dbReference type="SUPFAM" id="SSF56672">
    <property type="entry name" value="DNA/RNA polymerases"/>
    <property type="match status" value="1"/>
</dbReference>
<dbReference type="PANTHER" id="PTHR37984">
    <property type="entry name" value="PROTEIN CBG26694"/>
    <property type="match status" value="1"/>
</dbReference>
<evidence type="ECO:0000313" key="7">
    <source>
        <dbReference type="Ensembl" id="ENSLACP00000010820.1"/>
    </source>
</evidence>
<feature type="domain" description="Reverse transcriptase" evidence="5">
    <location>
        <begin position="37"/>
        <end position="240"/>
    </location>
</feature>
<dbReference type="GO" id="GO:0003676">
    <property type="term" value="F:nucleic acid binding"/>
    <property type="evidence" value="ECO:0007669"/>
    <property type="project" value="InterPro"/>
</dbReference>
<evidence type="ECO:0000256" key="2">
    <source>
        <dbReference type="ARBA" id="ARBA00012180"/>
    </source>
</evidence>
<evidence type="ECO:0000256" key="1">
    <source>
        <dbReference type="ARBA" id="ARBA00010879"/>
    </source>
</evidence>
<dbReference type="PROSITE" id="PS50994">
    <property type="entry name" value="INTEGRASE"/>
    <property type="match status" value="1"/>
</dbReference>
<dbReference type="GO" id="GO:0015074">
    <property type="term" value="P:DNA integration"/>
    <property type="evidence" value="ECO:0007669"/>
    <property type="project" value="InterPro"/>
</dbReference>
<evidence type="ECO:0000256" key="3">
    <source>
        <dbReference type="ARBA" id="ARBA00023268"/>
    </source>
</evidence>
<proteinExistence type="inferred from homology"/>
<dbReference type="Pfam" id="PF17921">
    <property type="entry name" value="Integrase_H2C2"/>
    <property type="match status" value="1"/>
</dbReference>
<dbReference type="InterPro" id="IPR036397">
    <property type="entry name" value="RNaseH_sf"/>
</dbReference>
<evidence type="ECO:0000259" key="5">
    <source>
        <dbReference type="PROSITE" id="PS50878"/>
    </source>
</evidence>
<dbReference type="Gene3D" id="3.10.10.10">
    <property type="entry name" value="HIV Type 1 Reverse Transcriptase, subunit A, domain 1"/>
    <property type="match status" value="1"/>
</dbReference>
<organism evidence="7 8">
    <name type="scientific">Latimeria chalumnae</name>
    <name type="common">Coelacanth</name>
    <dbReference type="NCBI Taxonomy" id="7897"/>
    <lineage>
        <taxon>Eukaryota</taxon>
        <taxon>Metazoa</taxon>
        <taxon>Chordata</taxon>
        <taxon>Craniata</taxon>
        <taxon>Vertebrata</taxon>
        <taxon>Euteleostomi</taxon>
        <taxon>Coelacanthiformes</taxon>
        <taxon>Coelacanthidae</taxon>
        <taxon>Latimeria</taxon>
    </lineage>
</organism>
<dbReference type="InterPro" id="IPR041577">
    <property type="entry name" value="RT_RNaseH_2"/>
</dbReference>
<dbReference type="InterPro" id="IPR000477">
    <property type="entry name" value="RT_dom"/>
</dbReference>
<dbReference type="InterPro" id="IPR043502">
    <property type="entry name" value="DNA/RNA_pol_sf"/>
</dbReference>
<dbReference type="EMBL" id="AFYH01189489">
    <property type="status" value="NOT_ANNOTATED_CDS"/>
    <property type="molecule type" value="Genomic_DNA"/>
</dbReference>
<dbReference type="EC" id="3.1.26.4" evidence="2"/>
<dbReference type="AlphaFoldDB" id="H3AME9"/>
<dbReference type="Gene3D" id="3.30.70.270">
    <property type="match status" value="2"/>
</dbReference>
<dbReference type="InterPro" id="IPR050951">
    <property type="entry name" value="Retrovirus_Pol_polyprotein"/>
</dbReference>
<dbReference type="CDD" id="cd01647">
    <property type="entry name" value="RT_LTR"/>
    <property type="match status" value="1"/>
</dbReference>
<dbReference type="GO" id="GO:0004523">
    <property type="term" value="F:RNA-DNA hybrid ribonuclease activity"/>
    <property type="evidence" value="ECO:0007669"/>
    <property type="project" value="UniProtKB-EC"/>
</dbReference>
<dbReference type="Gene3D" id="1.10.340.70">
    <property type="match status" value="1"/>
</dbReference>
<dbReference type="FunCoup" id="H3AME9">
    <property type="interactions" value="70"/>
</dbReference>
<dbReference type="Gene3D" id="3.30.420.10">
    <property type="entry name" value="Ribonuclease H-like superfamily/Ribonuclease H"/>
    <property type="match status" value="1"/>
</dbReference>
<evidence type="ECO:0000256" key="4">
    <source>
        <dbReference type="ARBA" id="ARBA00039658"/>
    </source>
</evidence>
<reference evidence="8" key="1">
    <citation type="submission" date="2011-08" db="EMBL/GenBank/DDBJ databases">
        <title>The draft genome of Latimeria chalumnae.</title>
        <authorList>
            <person name="Di Palma F."/>
            <person name="Alfoldi J."/>
            <person name="Johnson J."/>
            <person name="Berlin A."/>
            <person name="Gnerre S."/>
            <person name="Jaffe D."/>
            <person name="MacCallum I."/>
            <person name="Young S."/>
            <person name="Walker B.J."/>
            <person name="Lander E."/>
            <person name="Lindblad-Toh K."/>
        </authorList>
    </citation>
    <scope>NUCLEOTIDE SEQUENCE [LARGE SCALE GENOMIC DNA]</scope>
    <source>
        <strain evidence="8">Wild caught</strain>
    </source>
</reference>
<dbReference type="GeneTree" id="ENSGT01100000263500"/>
<dbReference type="OMA" id="YQNILVM"/>
<evidence type="ECO:0000259" key="6">
    <source>
        <dbReference type="PROSITE" id="PS50994"/>
    </source>
</evidence>
<feature type="domain" description="Integrase catalytic" evidence="6">
    <location>
        <begin position="582"/>
        <end position="740"/>
    </location>
</feature>
<sequence length="863" mass="98830">MGYSTTIVHKIPTGTAEPVKVSPLVLQEFKKHIREWIEQGTLKESYSPWASPVVVVRKKDGTIRVCCDYQRLNQVTCRDAFPLPRVEESLDALGQATLFSTLDLTSGYFQVAVDESDQAKTAVTTPFGPYEWTQMPFGSCNAPATFQRLMQRVLGDFVFEILLIYFDDIIIYSSDFDSHLSRLDKHGLKLKPAKCYLLQKEVKFLGHIISEQGIQIDQDKTSVLDDWPTPKLLGFMSYYRRFVPNFTQLAAPLHGLLRVPKKSSKAKLKSLGAFCWDKECEAAFQELKRLLTTPLVLAYPDFSLPFILYTDASKRGLGAVLAQVQEGKERIVAYASHGLCPAERNDKNYSAFKLELLGLKWAVTVKFRDYLMCSKYMVYTDHNPLKYLVTAILSADCDLEVWYKPRCHNVAADAQQLEPEDMEEEICPGHVALTGSEIRVSLWPSIVSVKEPSFLDDKQGFESLKKLQEQDPKESKEVQKLLNQWPKFSILQGVLYQAILDPQDSEKMWQLVVPQVLQEETFRAKHDHARHFIWKCTLDTMQQCYYWPTMAKDVKNWTEQCKRCALAKDIMAHTRTPLECMNFSAPLEALAMDYTVLEKTTDGYENVLVLTDMFTRFTIAVPTRNQTAITTAEALIKHCFTYFGCPARLHSDQGCNFESCVIAHLCKAYGIQKSRTTPYHPQGNAHCECFNRTMHEILRALPPEQKKRWKDHLAELVLAYISHHHSSTGYSPFYLMYTQEPRLPLDIILENPDTDMDVATLDEWVQTHHEKLKMACGIATKVAEAAAKSQKRTYDQFPSEIPIRPGERVLLRNHKPKGRNKIQDLWESNPYIIIEQTNPELPIYTIQPEKGGPTRVVHQEQLK</sequence>
<dbReference type="SUPFAM" id="SSF53098">
    <property type="entry name" value="Ribonuclease H-like"/>
    <property type="match status" value="1"/>
</dbReference>
<dbReference type="Ensembl" id="ENSLACT00000010900.1">
    <property type="protein sequence ID" value="ENSLACP00000010820.1"/>
    <property type="gene ID" value="ENSLACG00000009524.1"/>
</dbReference>
<name>H3AME9_LATCH</name>
<protein>
    <recommendedName>
        <fullName evidence="4">Gypsy retrotransposon integrase-like protein 1</fullName>
        <ecNumber evidence="2">3.1.26.4</ecNumber>
    </recommendedName>
</protein>
<dbReference type="CDD" id="cd09274">
    <property type="entry name" value="RNase_HI_RT_Ty3"/>
    <property type="match status" value="1"/>
</dbReference>
<dbReference type="HOGENOM" id="CLU_000384_9_5_1"/>
<comment type="similarity">
    <text evidence="1">Belongs to the beta type-B retroviral polymerase family. HERV class-II K(HML-2) pol subfamily.</text>
</comment>
<evidence type="ECO:0000313" key="8">
    <source>
        <dbReference type="Proteomes" id="UP000008672"/>
    </source>
</evidence>